<dbReference type="PANTHER" id="PTHR21581">
    <property type="entry name" value="D-ALANYL-D-ALANINE CARBOXYPEPTIDASE"/>
    <property type="match status" value="1"/>
</dbReference>
<dbReference type="InterPro" id="IPR011990">
    <property type="entry name" value="TPR-like_helical_dom_sf"/>
</dbReference>
<comment type="caution">
    <text evidence="2">The sequence shown here is derived from an EMBL/GenBank/DDBJ whole genome shotgun (WGS) entry which is preliminary data.</text>
</comment>
<feature type="compositionally biased region" description="Low complexity" evidence="1">
    <location>
        <begin position="137"/>
        <end position="151"/>
    </location>
</feature>
<evidence type="ECO:0000313" key="3">
    <source>
        <dbReference type="Proteomes" id="UP001530315"/>
    </source>
</evidence>
<dbReference type="AlphaFoldDB" id="A0ABD3MIT3"/>
<sequence length="659" mass="70795">MTTSSSGGIGRSAPIRTIGGAGGGTGPHSGPAPLSSSRGGPPATVPPSSLSGVRRQPPPPPPPPPPSSAARAAGRVAVRASGGAMTGGPPPSTSSASPMPDDGHRPSPPSHRRPHAPVSPHPGDGASPSHPAPSPPSSSSSSYRPASARPSTGATPPRRHQQRRHHRRDSSTDDDDDDAEVDAFLESTHGDPGPKSPRPEPDPSLSALARCRAYASTRAWGDALGVANDALLGDDARGIGACYTEMLTFASSQNSSSSSSSSSSGAAAAVVSYGEMDADGPRRDTCELISLRFVALMKLRRYADLGKDVASLGLTMPCQPAWVPFGMRILAAQQLQYGGDGYSEAADALYALRDRATRTEHWNTAGMEIWRATIDNSLVNAHVRKREWRLALRSLEDLMEGLEIGVGREVEWWCRRTGSEENASDAERSLMKDVVADAARVELLSRQLLILLQSGAISAADAIQEGVRRHATAFHSRLNPPPPPNMSTLVRMTKESALTRQVHVRRWINEGLLLFARHKYAEAADCFRDALDRQRQIQLEPVLFSTTPLSHPAGCPTWKDLASPTLGFDAEPFLTVECLNNLSLCHLYLGNMHLAVQELEGLIREDPCLYLTEAVTFNLCTLYELGFDGEECARKKQLLQRVAIRFNLHDISMDSFRLG</sequence>
<feature type="region of interest" description="Disordered" evidence="1">
    <location>
        <begin position="1"/>
        <end position="205"/>
    </location>
</feature>
<name>A0ABD3MIT3_9STRA</name>
<dbReference type="SUPFAM" id="SSF48452">
    <property type="entry name" value="TPR-like"/>
    <property type="match status" value="1"/>
</dbReference>
<protein>
    <submittedName>
        <fullName evidence="2">Uncharacterized protein</fullName>
    </submittedName>
</protein>
<proteinExistence type="predicted"/>
<feature type="compositionally biased region" description="Basic residues" evidence="1">
    <location>
        <begin position="157"/>
        <end position="168"/>
    </location>
</feature>
<reference evidence="2 3" key="1">
    <citation type="submission" date="2024-10" db="EMBL/GenBank/DDBJ databases">
        <title>Updated reference genomes for cyclostephanoid diatoms.</title>
        <authorList>
            <person name="Roberts W.R."/>
            <person name="Alverson A.J."/>
        </authorList>
    </citation>
    <scope>NUCLEOTIDE SEQUENCE [LARGE SCALE GENOMIC DNA]</scope>
    <source>
        <strain evidence="2 3">AJA276-08</strain>
    </source>
</reference>
<dbReference type="Proteomes" id="UP001530315">
    <property type="component" value="Unassembled WGS sequence"/>
</dbReference>
<dbReference type="Gene3D" id="1.25.40.10">
    <property type="entry name" value="Tetratricopeptide repeat domain"/>
    <property type="match status" value="1"/>
</dbReference>
<feature type="compositionally biased region" description="Low complexity" evidence="1">
    <location>
        <begin position="116"/>
        <end position="129"/>
    </location>
</feature>
<accession>A0ABD3MIT3</accession>
<feature type="compositionally biased region" description="Low complexity" evidence="1">
    <location>
        <begin position="68"/>
        <end position="83"/>
    </location>
</feature>
<feature type="compositionally biased region" description="Pro residues" evidence="1">
    <location>
        <begin position="56"/>
        <end position="67"/>
    </location>
</feature>
<dbReference type="EMBL" id="JALLAZ020001788">
    <property type="protein sequence ID" value="KAL3763939.1"/>
    <property type="molecule type" value="Genomic_DNA"/>
</dbReference>
<organism evidence="2 3">
    <name type="scientific">Stephanodiscus triporus</name>
    <dbReference type="NCBI Taxonomy" id="2934178"/>
    <lineage>
        <taxon>Eukaryota</taxon>
        <taxon>Sar</taxon>
        <taxon>Stramenopiles</taxon>
        <taxon>Ochrophyta</taxon>
        <taxon>Bacillariophyta</taxon>
        <taxon>Coscinodiscophyceae</taxon>
        <taxon>Thalassiosirophycidae</taxon>
        <taxon>Stephanodiscales</taxon>
        <taxon>Stephanodiscaceae</taxon>
        <taxon>Stephanodiscus</taxon>
    </lineage>
</organism>
<feature type="compositionally biased region" description="Acidic residues" evidence="1">
    <location>
        <begin position="172"/>
        <end position="183"/>
    </location>
</feature>
<gene>
    <name evidence="2" type="ORF">ACHAW5_008377</name>
</gene>
<dbReference type="PANTHER" id="PTHR21581:SF6">
    <property type="entry name" value="TRAFFICKING PROTEIN PARTICLE COMPLEX SUBUNIT 12"/>
    <property type="match status" value="1"/>
</dbReference>
<evidence type="ECO:0000256" key="1">
    <source>
        <dbReference type="SAM" id="MobiDB-lite"/>
    </source>
</evidence>
<keyword evidence="3" id="KW-1185">Reference proteome</keyword>
<evidence type="ECO:0000313" key="2">
    <source>
        <dbReference type="EMBL" id="KAL3763939.1"/>
    </source>
</evidence>